<dbReference type="Proteomes" id="UP000228934">
    <property type="component" value="Unassembled WGS sequence"/>
</dbReference>
<protein>
    <submittedName>
        <fullName evidence="1">Uncharacterized protein</fullName>
    </submittedName>
</protein>
<dbReference type="OrthoDB" id="10067624at2759"/>
<dbReference type="AlphaFoldDB" id="A0A2G9PBM9"/>
<organism evidence="1 2">
    <name type="scientific">Aquarana catesbeiana</name>
    <name type="common">American bullfrog</name>
    <name type="synonym">Rana catesbeiana</name>
    <dbReference type="NCBI Taxonomy" id="8400"/>
    <lineage>
        <taxon>Eukaryota</taxon>
        <taxon>Metazoa</taxon>
        <taxon>Chordata</taxon>
        <taxon>Craniata</taxon>
        <taxon>Vertebrata</taxon>
        <taxon>Euteleostomi</taxon>
        <taxon>Amphibia</taxon>
        <taxon>Batrachia</taxon>
        <taxon>Anura</taxon>
        <taxon>Neobatrachia</taxon>
        <taxon>Ranoidea</taxon>
        <taxon>Ranidae</taxon>
        <taxon>Aquarana</taxon>
    </lineage>
</organism>
<keyword evidence="2" id="KW-1185">Reference proteome</keyword>
<name>A0A2G9PBM9_AQUCT</name>
<proteinExistence type="predicted"/>
<gene>
    <name evidence="1" type="ORF">AB205_0046130</name>
</gene>
<evidence type="ECO:0000313" key="1">
    <source>
        <dbReference type="EMBL" id="PIO00734.1"/>
    </source>
</evidence>
<sequence length="106" mass="12114">MKIQHSLFEFQLSSYCKECNRINSPPAASVSALRLFYRIKLALCRICRGHSADSLKIYCCSWALGFGKMSASSKKKKEQCWRQFAAHTNFGSIIINVECMFLAKEH</sequence>
<reference evidence="2" key="1">
    <citation type="journal article" date="2017" name="Nat. Commun.">
        <title>The North American bullfrog draft genome provides insight into hormonal regulation of long noncoding RNA.</title>
        <authorList>
            <person name="Hammond S.A."/>
            <person name="Warren R.L."/>
            <person name="Vandervalk B.P."/>
            <person name="Kucuk E."/>
            <person name="Khan H."/>
            <person name="Gibb E.A."/>
            <person name="Pandoh P."/>
            <person name="Kirk H."/>
            <person name="Zhao Y."/>
            <person name="Jones M."/>
            <person name="Mungall A.J."/>
            <person name="Coope R."/>
            <person name="Pleasance S."/>
            <person name="Moore R.A."/>
            <person name="Holt R.A."/>
            <person name="Round J.M."/>
            <person name="Ohora S."/>
            <person name="Walle B.V."/>
            <person name="Veldhoen N."/>
            <person name="Helbing C.C."/>
            <person name="Birol I."/>
        </authorList>
    </citation>
    <scope>NUCLEOTIDE SEQUENCE [LARGE SCALE GENOMIC DNA]</scope>
</reference>
<accession>A0A2G9PBM9</accession>
<evidence type="ECO:0000313" key="2">
    <source>
        <dbReference type="Proteomes" id="UP000228934"/>
    </source>
</evidence>
<dbReference type="EMBL" id="KV922503">
    <property type="protein sequence ID" value="PIO00734.1"/>
    <property type="molecule type" value="Genomic_DNA"/>
</dbReference>
<feature type="non-terminal residue" evidence="1">
    <location>
        <position position="106"/>
    </location>
</feature>